<comment type="caution">
    <text evidence="2">The sequence shown here is derived from an EMBL/GenBank/DDBJ whole genome shotgun (WGS) entry which is preliminary data.</text>
</comment>
<accession>A0AAD4E151</accession>
<evidence type="ECO:0000313" key="2">
    <source>
        <dbReference type="EMBL" id="KAG1896554.1"/>
    </source>
</evidence>
<dbReference type="Proteomes" id="UP001195769">
    <property type="component" value="Unassembled WGS sequence"/>
</dbReference>
<dbReference type="Pfam" id="PF16114">
    <property type="entry name" value="Citrate_bind"/>
    <property type="match status" value="1"/>
</dbReference>
<dbReference type="AlphaFoldDB" id="A0AAD4E151"/>
<sequence length="119" mass="12671">MYIIFNAQLTKLNTNLGPDRVPDIRSQIFGPRLAGTCLSSLSTRPLRLQPMATGSKVNIDRGTPMAWRSSHARKNLKLTVLSPTGHVWTMVAGGGASVIYSDLIAAAAAASGFAFELAN</sequence>
<evidence type="ECO:0000313" key="3">
    <source>
        <dbReference type="Proteomes" id="UP001195769"/>
    </source>
</evidence>
<gene>
    <name evidence="2" type="ORF">F5891DRAFT_983367</name>
</gene>
<feature type="domain" description="ATP-citrate synthase citrate-binding" evidence="1">
    <location>
        <begin position="73"/>
        <end position="119"/>
    </location>
</feature>
<name>A0AAD4E151_9AGAM</name>
<evidence type="ECO:0000259" key="1">
    <source>
        <dbReference type="Pfam" id="PF16114"/>
    </source>
</evidence>
<dbReference type="EMBL" id="JABBWK010000054">
    <property type="protein sequence ID" value="KAG1896554.1"/>
    <property type="molecule type" value="Genomic_DNA"/>
</dbReference>
<dbReference type="Gene3D" id="3.40.50.261">
    <property type="entry name" value="Succinyl-CoA synthetase domains"/>
    <property type="match status" value="1"/>
</dbReference>
<dbReference type="RefSeq" id="XP_041222130.1">
    <property type="nucleotide sequence ID" value="XM_041377315.1"/>
</dbReference>
<organism evidence="2 3">
    <name type="scientific">Suillus fuscotomentosus</name>
    <dbReference type="NCBI Taxonomy" id="1912939"/>
    <lineage>
        <taxon>Eukaryota</taxon>
        <taxon>Fungi</taxon>
        <taxon>Dikarya</taxon>
        <taxon>Basidiomycota</taxon>
        <taxon>Agaricomycotina</taxon>
        <taxon>Agaricomycetes</taxon>
        <taxon>Agaricomycetidae</taxon>
        <taxon>Boletales</taxon>
        <taxon>Suillineae</taxon>
        <taxon>Suillaceae</taxon>
        <taxon>Suillus</taxon>
    </lineage>
</organism>
<protein>
    <recommendedName>
        <fullName evidence="1">ATP-citrate synthase citrate-binding domain-containing protein</fullName>
    </recommendedName>
</protein>
<dbReference type="GeneID" id="64671613"/>
<proteinExistence type="predicted"/>
<dbReference type="InterPro" id="IPR032263">
    <property type="entry name" value="Citrate-bd"/>
</dbReference>
<keyword evidence="3" id="KW-1185">Reference proteome</keyword>
<reference evidence="2" key="1">
    <citation type="journal article" date="2020" name="New Phytol.">
        <title>Comparative genomics reveals dynamic genome evolution in host specialist ectomycorrhizal fungi.</title>
        <authorList>
            <person name="Lofgren L.A."/>
            <person name="Nguyen N.H."/>
            <person name="Vilgalys R."/>
            <person name="Ruytinx J."/>
            <person name="Liao H.L."/>
            <person name="Branco S."/>
            <person name="Kuo A."/>
            <person name="LaButti K."/>
            <person name="Lipzen A."/>
            <person name="Andreopoulos W."/>
            <person name="Pangilinan J."/>
            <person name="Riley R."/>
            <person name="Hundley H."/>
            <person name="Na H."/>
            <person name="Barry K."/>
            <person name="Grigoriev I.V."/>
            <person name="Stajich J.E."/>
            <person name="Kennedy P.G."/>
        </authorList>
    </citation>
    <scope>NUCLEOTIDE SEQUENCE</scope>
    <source>
        <strain evidence="2">FC203</strain>
    </source>
</reference>
<dbReference type="InterPro" id="IPR016102">
    <property type="entry name" value="Succinyl-CoA_synth-like"/>
</dbReference>